<dbReference type="InterPro" id="IPR027417">
    <property type="entry name" value="P-loop_NTPase"/>
</dbReference>
<protein>
    <submittedName>
        <fullName evidence="1">Uncharacterized protein</fullName>
    </submittedName>
</protein>
<evidence type="ECO:0000313" key="2">
    <source>
        <dbReference type="EMBL" id="CAF4323343.1"/>
    </source>
</evidence>
<accession>A0A8S2FR00</accession>
<dbReference type="EMBL" id="CAJOBA010060382">
    <property type="protein sequence ID" value="CAF4323343.1"/>
    <property type="molecule type" value="Genomic_DNA"/>
</dbReference>
<feature type="non-terminal residue" evidence="1">
    <location>
        <position position="1"/>
    </location>
</feature>
<dbReference type="Proteomes" id="UP000677228">
    <property type="component" value="Unassembled WGS sequence"/>
</dbReference>
<evidence type="ECO:0000313" key="1">
    <source>
        <dbReference type="EMBL" id="CAF1535676.1"/>
    </source>
</evidence>
<name>A0A8S2FR00_9BILA</name>
<comment type="caution">
    <text evidence="1">The sequence shown here is derived from an EMBL/GenBank/DDBJ whole genome shotgun (WGS) entry which is preliminary data.</text>
</comment>
<evidence type="ECO:0000313" key="3">
    <source>
        <dbReference type="Proteomes" id="UP000677228"/>
    </source>
</evidence>
<sequence length="152" mass="17073">NVKIPNWDMTKSNLEILLKELRPFNIQEMLRLTKKTDECAELIKEQDIILLLEGTGSGKSTTIHFLAGSKMAATKVDQLLHIAPIEVRKNVTTSPHPLSETRHITAIPINFMDIGMQQNGGIILWNTPGFLDTSGPVQGNYTKNWRVFYSPS</sequence>
<dbReference type="SUPFAM" id="SSF52540">
    <property type="entry name" value="P-loop containing nucleoside triphosphate hydrolases"/>
    <property type="match status" value="1"/>
</dbReference>
<dbReference type="Gene3D" id="3.40.50.300">
    <property type="entry name" value="P-loop containing nucleotide triphosphate hydrolases"/>
    <property type="match status" value="1"/>
</dbReference>
<dbReference type="Proteomes" id="UP000682733">
    <property type="component" value="Unassembled WGS sequence"/>
</dbReference>
<reference evidence="1" key="1">
    <citation type="submission" date="2021-02" db="EMBL/GenBank/DDBJ databases">
        <authorList>
            <person name="Nowell W R."/>
        </authorList>
    </citation>
    <scope>NUCLEOTIDE SEQUENCE</scope>
</reference>
<proteinExistence type="predicted"/>
<gene>
    <name evidence="1" type="ORF">OVA965_LOCUS38494</name>
    <name evidence="2" type="ORF">TMI583_LOCUS39691</name>
</gene>
<dbReference type="EMBL" id="CAJNOK010038094">
    <property type="protein sequence ID" value="CAF1535676.1"/>
    <property type="molecule type" value="Genomic_DNA"/>
</dbReference>
<organism evidence="1 3">
    <name type="scientific">Didymodactylos carnosus</name>
    <dbReference type="NCBI Taxonomy" id="1234261"/>
    <lineage>
        <taxon>Eukaryota</taxon>
        <taxon>Metazoa</taxon>
        <taxon>Spiralia</taxon>
        <taxon>Gnathifera</taxon>
        <taxon>Rotifera</taxon>
        <taxon>Eurotatoria</taxon>
        <taxon>Bdelloidea</taxon>
        <taxon>Philodinida</taxon>
        <taxon>Philodinidae</taxon>
        <taxon>Didymodactylos</taxon>
    </lineage>
</organism>
<dbReference type="AlphaFoldDB" id="A0A8S2FR00"/>